<sequence>MDADLYQMTYFATFFSHFGAMRYQQLCREQGIECRVMSVPRNLSSSCGTCVRCEGRWLEPQGEAAGDVERIAAWDGRSYTPVYQRTEE</sequence>
<gene>
    <name evidence="2" type="ORF">LKD37_10775</name>
</gene>
<dbReference type="AlphaFoldDB" id="A0AAE3AFD3"/>
<comment type="caution">
    <text evidence="2">The sequence shown here is derived from an EMBL/GenBank/DDBJ whole genome shotgun (WGS) entry which is preliminary data.</text>
</comment>
<evidence type="ECO:0000259" key="1">
    <source>
        <dbReference type="Pfam" id="PF11823"/>
    </source>
</evidence>
<dbReference type="Pfam" id="PF11823">
    <property type="entry name" value="Se_S_carrier"/>
    <property type="match status" value="1"/>
</dbReference>
<evidence type="ECO:0000313" key="2">
    <source>
        <dbReference type="EMBL" id="MCC2129988.1"/>
    </source>
</evidence>
<dbReference type="EMBL" id="JAJEPW010000032">
    <property type="protein sequence ID" value="MCC2129988.1"/>
    <property type="molecule type" value="Genomic_DNA"/>
</dbReference>
<organism evidence="2 3">
    <name type="scientific">Brotocaccenecus cirricatena</name>
    <dbReference type="NCBI Taxonomy" id="3064195"/>
    <lineage>
        <taxon>Bacteria</taxon>
        <taxon>Bacillati</taxon>
        <taxon>Bacillota</taxon>
        <taxon>Clostridia</taxon>
        <taxon>Eubacteriales</taxon>
        <taxon>Oscillospiraceae</taxon>
        <taxon>Brotocaccenecus</taxon>
    </lineage>
</organism>
<proteinExistence type="predicted"/>
<accession>A0AAE3AFD3</accession>
<evidence type="ECO:0000313" key="3">
    <source>
        <dbReference type="Proteomes" id="UP001199319"/>
    </source>
</evidence>
<dbReference type="InterPro" id="IPR021778">
    <property type="entry name" value="Se/S_carrier-like"/>
</dbReference>
<reference evidence="2" key="1">
    <citation type="submission" date="2021-10" db="EMBL/GenBank/DDBJ databases">
        <title>Anaerobic single-cell dispensing facilitates the cultivation of human gut bacteria.</title>
        <authorList>
            <person name="Afrizal A."/>
        </authorList>
    </citation>
    <scope>NUCLEOTIDE SEQUENCE</scope>
    <source>
        <strain evidence="2">CLA-AA-H272</strain>
    </source>
</reference>
<dbReference type="Proteomes" id="UP001199319">
    <property type="component" value="Unassembled WGS sequence"/>
</dbReference>
<name>A0AAE3AFD3_9FIRM</name>
<keyword evidence="3" id="KW-1185">Reference proteome</keyword>
<feature type="domain" description="Putative Se/S carrier protein-like" evidence="1">
    <location>
        <begin position="10"/>
        <end position="54"/>
    </location>
</feature>
<protein>
    <submittedName>
        <fullName evidence="2">DUF3343 domain-containing protein</fullName>
    </submittedName>
</protein>
<dbReference type="RefSeq" id="WP_349048691.1">
    <property type="nucleotide sequence ID" value="NZ_JBBNJF010000173.1"/>
</dbReference>